<name>A0A1G8GKC4_9NOCA</name>
<keyword evidence="7" id="KW-1185">Reference proteome</keyword>
<dbReference type="GO" id="GO:0032259">
    <property type="term" value="P:methylation"/>
    <property type="evidence" value="ECO:0007669"/>
    <property type="project" value="UniProtKB-KW"/>
</dbReference>
<dbReference type="GO" id="GO:0061542">
    <property type="term" value="F:3-demethylubiquinol 3-O-methyltransferase activity"/>
    <property type="evidence" value="ECO:0007669"/>
    <property type="project" value="InterPro"/>
</dbReference>
<evidence type="ECO:0000256" key="1">
    <source>
        <dbReference type="ARBA" id="ARBA00022603"/>
    </source>
</evidence>
<keyword evidence="4" id="KW-0949">S-adenosyl-L-methionine</keyword>
<dbReference type="NCBIfam" id="TIGR01983">
    <property type="entry name" value="UbiG"/>
    <property type="match status" value="1"/>
</dbReference>
<dbReference type="EMBL" id="FNDN01000004">
    <property type="protein sequence ID" value="SDH94750.1"/>
    <property type="molecule type" value="Genomic_DNA"/>
</dbReference>
<protein>
    <submittedName>
        <fullName evidence="6">2-polyprenyl-6-hydroxyphenyl methylase / 3-demethylubiquinone-9 3-methyltransferase</fullName>
    </submittedName>
</protein>
<keyword evidence="2 6" id="KW-0808">Transferase</keyword>
<evidence type="ECO:0000259" key="5">
    <source>
        <dbReference type="Pfam" id="PF08241"/>
    </source>
</evidence>
<evidence type="ECO:0000313" key="6">
    <source>
        <dbReference type="EMBL" id="SDH94750.1"/>
    </source>
</evidence>
<proteinExistence type="predicted"/>
<dbReference type="Gene3D" id="3.40.50.150">
    <property type="entry name" value="Vaccinia Virus protein VP39"/>
    <property type="match status" value="1"/>
</dbReference>
<evidence type="ECO:0000256" key="4">
    <source>
        <dbReference type="ARBA" id="ARBA00022691"/>
    </source>
</evidence>
<sequence length="277" mass="31018">MIDNRTIDNRTIDDRTIDDRTIDNDVYNRTGQTWWSEDNPLNLLHGSLTAGRFAYFRSVLDRRWGVGHSGRRALDIGCGGGFLAEQFAGLGVRVVGIDPSGVSLRAARAHAGGDLPIDYCRAAGERLPVPDASFDVVYCCDVLEHVEDLGAVLAETARVLRPGGLYFFDTINRTFVSRLVTIRLMQEWRLTRMFDTPIHDWSMYVRPRELETMLDTHGIGVGEVVGLGPRSWNPMRLVDMARAARGRLGYGEVSRRFDFGQVRSTAISYMGYGVREG</sequence>
<dbReference type="InterPro" id="IPR010233">
    <property type="entry name" value="UbiG_MeTrfase"/>
</dbReference>
<dbReference type="RefSeq" id="WP_083342980.1">
    <property type="nucleotide sequence ID" value="NZ_CP048813.1"/>
</dbReference>
<dbReference type="AlphaFoldDB" id="A0A1G8GKC4"/>
<evidence type="ECO:0000256" key="2">
    <source>
        <dbReference type="ARBA" id="ARBA00022679"/>
    </source>
</evidence>
<dbReference type="GO" id="GO:0010420">
    <property type="term" value="F:polyprenyldihydroxybenzoate methyltransferase activity"/>
    <property type="evidence" value="ECO:0007669"/>
    <property type="project" value="InterPro"/>
</dbReference>
<dbReference type="InterPro" id="IPR029063">
    <property type="entry name" value="SAM-dependent_MTases_sf"/>
</dbReference>
<dbReference type="Pfam" id="PF08241">
    <property type="entry name" value="Methyltransf_11"/>
    <property type="match status" value="1"/>
</dbReference>
<accession>A0A1G8GKC4</accession>
<keyword evidence="3" id="KW-0831">Ubiquinone biosynthesis</keyword>
<gene>
    <name evidence="6" type="ORF">SAMN05444695_104129</name>
</gene>
<dbReference type="PANTHER" id="PTHR43464:SF19">
    <property type="entry name" value="UBIQUINONE BIOSYNTHESIS O-METHYLTRANSFERASE, MITOCHONDRIAL"/>
    <property type="match status" value="1"/>
</dbReference>
<keyword evidence="1 6" id="KW-0489">Methyltransferase</keyword>
<dbReference type="InterPro" id="IPR013216">
    <property type="entry name" value="Methyltransf_11"/>
</dbReference>
<dbReference type="CDD" id="cd02440">
    <property type="entry name" value="AdoMet_MTases"/>
    <property type="match status" value="1"/>
</dbReference>
<evidence type="ECO:0000313" key="7">
    <source>
        <dbReference type="Proteomes" id="UP000183263"/>
    </source>
</evidence>
<dbReference type="Proteomes" id="UP000183263">
    <property type="component" value="Unassembled WGS sequence"/>
</dbReference>
<dbReference type="OrthoDB" id="9810247at2"/>
<keyword evidence="6" id="KW-0830">Ubiquinone</keyword>
<evidence type="ECO:0000256" key="3">
    <source>
        <dbReference type="ARBA" id="ARBA00022688"/>
    </source>
</evidence>
<dbReference type="SUPFAM" id="SSF53335">
    <property type="entry name" value="S-adenosyl-L-methionine-dependent methyltransferases"/>
    <property type="match status" value="1"/>
</dbReference>
<organism evidence="6 7">
    <name type="scientific">Rhodococcus triatomae</name>
    <dbReference type="NCBI Taxonomy" id="300028"/>
    <lineage>
        <taxon>Bacteria</taxon>
        <taxon>Bacillati</taxon>
        <taxon>Actinomycetota</taxon>
        <taxon>Actinomycetes</taxon>
        <taxon>Mycobacteriales</taxon>
        <taxon>Nocardiaceae</taxon>
        <taxon>Rhodococcus</taxon>
    </lineage>
</organism>
<dbReference type="PANTHER" id="PTHR43464">
    <property type="entry name" value="METHYLTRANSFERASE"/>
    <property type="match status" value="1"/>
</dbReference>
<feature type="domain" description="Methyltransferase type 11" evidence="5">
    <location>
        <begin position="74"/>
        <end position="168"/>
    </location>
</feature>
<reference evidence="6 7" key="1">
    <citation type="submission" date="2016-10" db="EMBL/GenBank/DDBJ databases">
        <authorList>
            <person name="de Groot N.N."/>
        </authorList>
    </citation>
    <scope>NUCLEOTIDE SEQUENCE [LARGE SCALE GENOMIC DNA]</scope>
    <source>
        <strain evidence="6 7">DSM 44892</strain>
    </source>
</reference>